<dbReference type="AlphaFoldDB" id="X0SV10"/>
<evidence type="ECO:0008006" key="2">
    <source>
        <dbReference type="Google" id="ProtNLM"/>
    </source>
</evidence>
<name>X0SV10_9ZZZZ</name>
<organism evidence="1">
    <name type="scientific">marine sediment metagenome</name>
    <dbReference type="NCBI Taxonomy" id="412755"/>
    <lineage>
        <taxon>unclassified sequences</taxon>
        <taxon>metagenomes</taxon>
        <taxon>ecological metagenomes</taxon>
    </lineage>
</organism>
<dbReference type="EMBL" id="BARS01007203">
    <property type="protein sequence ID" value="GAF79777.1"/>
    <property type="molecule type" value="Genomic_DNA"/>
</dbReference>
<protein>
    <recommendedName>
        <fullName evidence="2">Imidazole glycerol phosphate synthase subunit HisF</fullName>
    </recommendedName>
</protein>
<proteinExistence type="predicted"/>
<reference evidence="1" key="1">
    <citation type="journal article" date="2014" name="Front. Microbiol.">
        <title>High frequency of phylogenetically diverse reductive dehalogenase-homologous genes in deep subseafloor sedimentary metagenomes.</title>
        <authorList>
            <person name="Kawai M."/>
            <person name="Futagami T."/>
            <person name="Toyoda A."/>
            <person name="Takaki Y."/>
            <person name="Nishi S."/>
            <person name="Hori S."/>
            <person name="Arai W."/>
            <person name="Tsubouchi T."/>
            <person name="Morono Y."/>
            <person name="Uchiyama I."/>
            <person name="Ito T."/>
            <person name="Fujiyama A."/>
            <person name="Inagaki F."/>
            <person name="Takami H."/>
        </authorList>
    </citation>
    <scope>NUCLEOTIDE SEQUENCE</scope>
    <source>
        <strain evidence="1">Expedition CK06-06</strain>
    </source>
</reference>
<accession>X0SV10</accession>
<gene>
    <name evidence="1" type="ORF">S01H1_13912</name>
</gene>
<sequence length="33" mass="3514">SIFHFGTYSIGQTKAYLASRGVAVRIGSREAAV</sequence>
<feature type="non-terminal residue" evidence="1">
    <location>
        <position position="1"/>
    </location>
</feature>
<comment type="caution">
    <text evidence="1">The sequence shown here is derived from an EMBL/GenBank/DDBJ whole genome shotgun (WGS) entry which is preliminary data.</text>
</comment>
<evidence type="ECO:0000313" key="1">
    <source>
        <dbReference type="EMBL" id="GAF79777.1"/>
    </source>
</evidence>